<name>A0A1Y2CUU5_9FUNG</name>
<accession>A0A1Y2CUU5</accession>
<evidence type="ECO:0000313" key="3">
    <source>
        <dbReference type="EMBL" id="ORY50085.1"/>
    </source>
</evidence>
<feature type="region of interest" description="Disordered" evidence="1">
    <location>
        <begin position="85"/>
        <end position="105"/>
    </location>
</feature>
<evidence type="ECO:0000259" key="2">
    <source>
        <dbReference type="Pfam" id="PF13401"/>
    </source>
</evidence>
<sequence length="608" mass="67647">MLRFATTSRAVLSRTKASSNVFQTATTTTNGINYNTSISQSLARTQKPAHFSNSIQTNNGLNKTVQRILVAQKAVTGVKTPLKNAAQTAEEVHAGRRNRHNNNPPPKTTAADILTLMSQAILIATAAGFAYALVFPKELAAKVEEYKQNLTQRRHDSMLEFMASDRDYASGDLTSVFGDANSNSGSFKQSLMFADQVYHDEVAEDARKMLFQPPILRYGIVTGPAGSGKSRLIRTLAREQPYYAFLSFGLTSSSKSIVDELSEEIGYDFDDWTERLLQGYFFKQTAPVYLSQHDKLSFLLDEFEEACWNLKFDGATGKEGKRPVIVFDDMDSLDLTDKEISKSVRMLFNAANKWAREDTALVVFTCSETLLETLVTEKIVRPDVVSTAQVFHVGDLCDESATRFLKDRLGLTQNGVPPTPLSDNLLYDIGAIKATVGTKIFDLLRVTEELAKKESKSTTPDQTLHSYLSQVLEREVSTAQDTIAHEISAVSELIGPKKMNALLPFLDRLSTLNLKDKKINQEGSVRENGFNFHDALAGGGGANGTSKVWEDARRAGLDQAMRVLREKEVLGTNGLFVSDLVRNGYRRYRHLPPILYNANAKKSSWWWF</sequence>
<comment type="caution">
    <text evidence="3">The sequence shown here is derived from an EMBL/GenBank/DDBJ whole genome shotgun (WGS) entry which is preliminary data.</text>
</comment>
<dbReference type="PANTHER" id="PTHR37096">
    <property type="entry name" value="YALI0E33429P"/>
    <property type="match status" value="1"/>
</dbReference>
<keyword evidence="4" id="KW-1185">Reference proteome</keyword>
<protein>
    <recommendedName>
        <fullName evidence="2">ORC1/DEAH AAA+ ATPase domain-containing protein</fullName>
    </recommendedName>
</protein>
<proteinExistence type="predicted"/>
<reference evidence="3 4" key="1">
    <citation type="submission" date="2016-07" db="EMBL/GenBank/DDBJ databases">
        <title>Pervasive Adenine N6-methylation of Active Genes in Fungi.</title>
        <authorList>
            <consortium name="DOE Joint Genome Institute"/>
            <person name="Mondo S.J."/>
            <person name="Dannebaum R.O."/>
            <person name="Kuo R.C."/>
            <person name="Labutti K."/>
            <person name="Haridas S."/>
            <person name="Kuo A."/>
            <person name="Salamov A."/>
            <person name="Ahrendt S.R."/>
            <person name="Lipzen A."/>
            <person name="Sullivan W."/>
            <person name="Andreopoulos W.B."/>
            <person name="Clum A."/>
            <person name="Lindquist E."/>
            <person name="Daum C."/>
            <person name="Ramamoorthy G.K."/>
            <person name="Gryganskyi A."/>
            <person name="Culley D."/>
            <person name="Magnuson J.K."/>
            <person name="James T.Y."/>
            <person name="O'Malley M.A."/>
            <person name="Stajich J.E."/>
            <person name="Spatafora J.W."/>
            <person name="Visel A."/>
            <person name="Grigoriev I.V."/>
        </authorList>
    </citation>
    <scope>NUCLEOTIDE SEQUENCE [LARGE SCALE GENOMIC DNA]</scope>
    <source>
        <strain evidence="3 4">JEL800</strain>
    </source>
</reference>
<feature type="domain" description="ORC1/DEAH AAA+ ATPase" evidence="2">
    <location>
        <begin position="219"/>
        <end position="363"/>
    </location>
</feature>
<dbReference type="SUPFAM" id="SSF52540">
    <property type="entry name" value="P-loop containing nucleoside triphosphate hydrolases"/>
    <property type="match status" value="1"/>
</dbReference>
<dbReference type="Proteomes" id="UP000193642">
    <property type="component" value="Unassembled WGS sequence"/>
</dbReference>
<evidence type="ECO:0000313" key="4">
    <source>
        <dbReference type="Proteomes" id="UP000193642"/>
    </source>
</evidence>
<dbReference type="InterPro" id="IPR027417">
    <property type="entry name" value="P-loop_NTPase"/>
</dbReference>
<dbReference type="EMBL" id="MCGO01000008">
    <property type="protein sequence ID" value="ORY50085.1"/>
    <property type="molecule type" value="Genomic_DNA"/>
</dbReference>
<dbReference type="GO" id="GO:0016887">
    <property type="term" value="F:ATP hydrolysis activity"/>
    <property type="evidence" value="ECO:0007669"/>
    <property type="project" value="InterPro"/>
</dbReference>
<dbReference type="OrthoDB" id="2142921at2759"/>
<dbReference type="InterPro" id="IPR051667">
    <property type="entry name" value="Archaeal_ATPase_domain"/>
</dbReference>
<dbReference type="AlphaFoldDB" id="A0A1Y2CUU5"/>
<evidence type="ECO:0000256" key="1">
    <source>
        <dbReference type="SAM" id="MobiDB-lite"/>
    </source>
</evidence>
<organism evidence="3 4">
    <name type="scientific">Rhizoclosmatium globosum</name>
    <dbReference type="NCBI Taxonomy" id="329046"/>
    <lineage>
        <taxon>Eukaryota</taxon>
        <taxon>Fungi</taxon>
        <taxon>Fungi incertae sedis</taxon>
        <taxon>Chytridiomycota</taxon>
        <taxon>Chytridiomycota incertae sedis</taxon>
        <taxon>Chytridiomycetes</taxon>
        <taxon>Chytridiales</taxon>
        <taxon>Chytriomycetaceae</taxon>
        <taxon>Rhizoclosmatium</taxon>
    </lineage>
</organism>
<dbReference type="Pfam" id="PF13401">
    <property type="entry name" value="AAA_22"/>
    <property type="match status" value="1"/>
</dbReference>
<dbReference type="Gene3D" id="3.40.50.300">
    <property type="entry name" value="P-loop containing nucleotide triphosphate hydrolases"/>
    <property type="match status" value="1"/>
</dbReference>
<gene>
    <name evidence="3" type="ORF">BCR33DRAFT_713659</name>
</gene>
<dbReference type="PANTHER" id="PTHR37096:SF1">
    <property type="entry name" value="AAA+ ATPASE DOMAIN-CONTAINING PROTEIN"/>
    <property type="match status" value="1"/>
</dbReference>
<dbReference type="InterPro" id="IPR049945">
    <property type="entry name" value="AAA_22"/>
</dbReference>